<evidence type="ECO:0000313" key="1">
    <source>
        <dbReference type="EMBL" id="MCI53236.1"/>
    </source>
</evidence>
<protein>
    <submittedName>
        <fullName evidence="1">Uncharacterized protein</fullName>
    </submittedName>
</protein>
<reference evidence="1 2" key="1">
    <citation type="journal article" date="2018" name="Front. Plant Sci.">
        <title>Red Clover (Trifolium pratense) and Zigzag Clover (T. medium) - A Picture of Genomic Similarities and Differences.</title>
        <authorList>
            <person name="Dluhosova J."/>
            <person name="Istvanek J."/>
            <person name="Nedelnik J."/>
            <person name="Repkova J."/>
        </authorList>
    </citation>
    <scope>NUCLEOTIDE SEQUENCE [LARGE SCALE GENOMIC DNA]</scope>
    <source>
        <strain evidence="2">cv. 10/8</strain>
        <tissue evidence="1">Leaf</tissue>
    </source>
</reference>
<proteinExistence type="predicted"/>
<feature type="non-terminal residue" evidence="1">
    <location>
        <position position="1"/>
    </location>
</feature>
<evidence type="ECO:0000313" key="2">
    <source>
        <dbReference type="Proteomes" id="UP000265520"/>
    </source>
</evidence>
<dbReference type="Proteomes" id="UP000265520">
    <property type="component" value="Unassembled WGS sequence"/>
</dbReference>
<dbReference type="AlphaFoldDB" id="A0A392SZB3"/>
<comment type="caution">
    <text evidence="1">The sequence shown here is derived from an EMBL/GenBank/DDBJ whole genome shotgun (WGS) entry which is preliminary data.</text>
</comment>
<accession>A0A392SZB3</accession>
<keyword evidence="2" id="KW-1185">Reference proteome</keyword>
<sequence>IALILLAQFGNAMQKLLAQDLKVLTVLVVNP</sequence>
<name>A0A392SZB3_9FABA</name>
<organism evidence="1 2">
    <name type="scientific">Trifolium medium</name>
    <dbReference type="NCBI Taxonomy" id="97028"/>
    <lineage>
        <taxon>Eukaryota</taxon>
        <taxon>Viridiplantae</taxon>
        <taxon>Streptophyta</taxon>
        <taxon>Embryophyta</taxon>
        <taxon>Tracheophyta</taxon>
        <taxon>Spermatophyta</taxon>
        <taxon>Magnoliopsida</taxon>
        <taxon>eudicotyledons</taxon>
        <taxon>Gunneridae</taxon>
        <taxon>Pentapetalae</taxon>
        <taxon>rosids</taxon>
        <taxon>fabids</taxon>
        <taxon>Fabales</taxon>
        <taxon>Fabaceae</taxon>
        <taxon>Papilionoideae</taxon>
        <taxon>50 kb inversion clade</taxon>
        <taxon>NPAAA clade</taxon>
        <taxon>Hologalegina</taxon>
        <taxon>IRL clade</taxon>
        <taxon>Trifolieae</taxon>
        <taxon>Trifolium</taxon>
    </lineage>
</organism>
<dbReference type="EMBL" id="LXQA010460138">
    <property type="protein sequence ID" value="MCI53236.1"/>
    <property type="molecule type" value="Genomic_DNA"/>
</dbReference>